<dbReference type="Proteomes" id="UP000004259">
    <property type="component" value="Unassembled WGS sequence"/>
</dbReference>
<accession>E9SAI7</accession>
<evidence type="ECO:0000313" key="1">
    <source>
        <dbReference type="EMBL" id="EGC03551.1"/>
    </source>
</evidence>
<protein>
    <submittedName>
        <fullName evidence="1">Uncharacterized protein</fullName>
    </submittedName>
</protein>
<sequence>MHIKSSFVHSSPYYNTSPSVCKVGVCTKSPYFLAEILETDII</sequence>
<dbReference type="EMBL" id="ADKM02000062">
    <property type="protein sequence ID" value="EGC03551.1"/>
    <property type="molecule type" value="Genomic_DNA"/>
</dbReference>
<name>E9SAI7_RUMAL</name>
<comment type="caution">
    <text evidence="1">The sequence shown here is derived from an EMBL/GenBank/DDBJ whole genome shotgun (WGS) entry which is preliminary data.</text>
</comment>
<keyword evidence="2" id="KW-1185">Reference proteome</keyword>
<organism evidence="1 2">
    <name type="scientific">Ruminococcus albus 8</name>
    <dbReference type="NCBI Taxonomy" id="246199"/>
    <lineage>
        <taxon>Bacteria</taxon>
        <taxon>Bacillati</taxon>
        <taxon>Bacillota</taxon>
        <taxon>Clostridia</taxon>
        <taxon>Eubacteriales</taxon>
        <taxon>Oscillospiraceae</taxon>
        <taxon>Ruminococcus</taxon>
    </lineage>
</organism>
<dbReference type="AlphaFoldDB" id="E9SAI7"/>
<gene>
    <name evidence="1" type="ORF">CUS_7948</name>
</gene>
<reference evidence="1 2" key="1">
    <citation type="submission" date="2011-02" db="EMBL/GenBank/DDBJ databases">
        <authorList>
            <person name="Nelson K.E."/>
            <person name="Sutton G."/>
            <person name="Torralba M."/>
            <person name="Durkin S."/>
            <person name="Harkins D."/>
            <person name="Montgomery R."/>
            <person name="Ziemer C."/>
            <person name="Klaassens E."/>
            <person name="Ocuiv P."/>
            <person name="Morrison M."/>
        </authorList>
    </citation>
    <scope>NUCLEOTIDE SEQUENCE [LARGE SCALE GENOMIC DNA]</scope>
    <source>
        <strain evidence="1 2">8</strain>
    </source>
</reference>
<dbReference type="STRING" id="246199.CUS_7948"/>
<evidence type="ECO:0000313" key="2">
    <source>
        <dbReference type="Proteomes" id="UP000004259"/>
    </source>
</evidence>
<proteinExistence type="predicted"/>